<keyword evidence="12 14" id="KW-0472">Membrane</keyword>
<dbReference type="Gene3D" id="3.30.450.350">
    <property type="entry name" value="CHASE domain"/>
    <property type="match status" value="1"/>
</dbReference>
<keyword evidence="19" id="KW-1185">Reference proteome</keyword>
<dbReference type="CDD" id="cd00130">
    <property type="entry name" value="PAS"/>
    <property type="match status" value="1"/>
</dbReference>
<evidence type="ECO:0000256" key="5">
    <source>
        <dbReference type="ARBA" id="ARBA00022679"/>
    </source>
</evidence>
<evidence type="ECO:0000256" key="2">
    <source>
        <dbReference type="ARBA" id="ARBA00004370"/>
    </source>
</evidence>
<dbReference type="InterPro" id="IPR004358">
    <property type="entry name" value="Sig_transdc_His_kin-like_C"/>
</dbReference>
<keyword evidence="7" id="KW-0547">Nucleotide-binding</keyword>
<feature type="transmembrane region" description="Helical" evidence="14">
    <location>
        <begin position="20"/>
        <end position="39"/>
    </location>
</feature>
<dbReference type="Pfam" id="PF00512">
    <property type="entry name" value="HisKA"/>
    <property type="match status" value="1"/>
</dbReference>
<dbReference type="InterPro" id="IPR005467">
    <property type="entry name" value="His_kinase_dom"/>
</dbReference>
<proteinExistence type="predicted"/>
<dbReference type="RefSeq" id="WP_379720911.1">
    <property type="nucleotide sequence ID" value="NZ_JBHSMS010000036.1"/>
</dbReference>
<evidence type="ECO:0000256" key="4">
    <source>
        <dbReference type="ARBA" id="ARBA00022553"/>
    </source>
</evidence>
<keyword evidence="9" id="KW-0067">ATP-binding</keyword>
<dbReference type="InterPro" id="IPR000014">
    <property type="entry name" value="PAS"/>
</dbReference>
<dbReference type="SMART" id="SM00388">
    <property type="entry name" value="HisKA"/>
    <property type="match status" value="1"/>
</dbReference>
<dbReference type="SUPFAM" id="SSF55785">
    <property type="entry name" value="PYP-like sensor domain (PAS domain)"/>
    <property type="match status" value="1"/>
</dbReference>
<keyword evidence="8" id="KW-0418">Kinase</keyword>
<evidence type="ECO:0000259" key="16">
    <source>
        <dbReference type="PROSITE" id="PS50112"/>
    </source>
</evidence>
<feature type="region of interest" description="Disordered" evidence="13">
    <location>
        <begin position="444"/>
        <end position="466"/>
    </location>
</feature>
<dbReference type="PRINTS" id="PR00344">
    <property type="entry name" value="BCTRLSENSOR"/>
</dbReference>
<evidence type="ECO:0000313" key="18">
    <source>
        <dbReference type="EMBL" id="MFC5511724.1"/>
    </source>
</evidence>
<protein>
    <recommendedName>
        <fullName evidence="3">histidine kinase</fullName>
        <ecNumber evidence="3">2.7.13.3</ecNumber>
    </recommendedName>
</protein>
<comment type="catalytic activity">
    <reaction evidence="1">
        <text>ATP + protein L-histidine = ADP + protein N-phospho-L-histidine.</text>
        <dbReference type="EC" id="2.7.13.3"/>
    </reaction>
</comment>
<evidence type="ECO:0000256" key="10">
    <source>
        <dbReference type="ARBA" id="ARBA00022989"/>
    </source>
</evidence>
<dbReference type="Pfam" id="PF02518">
    <property type="entry name" value="HATPase_c"/>
    <property type="match status" value="1"/>
</dbReference>
<feature type="domain" description="Histidine kinase" evidence="15">
    <location>
        <begin position="546"/>
        <end position="769"/>
    </location>
</feature>
<dbReference type="PROSITE" id="PS50109">
    <property type="entry name" value="HIS_KIN"/>
    <property type="match status" value="1"/>
</dbReference>
<dbReference type="InterPro" id="IPR035965">
    <property type="entry name" value="PAS-like_dom_sf"/>
</dbReference>
<dbReference type="PANTHER" id="PTHR43065:SF49">
    <property type="entry name" value="HISTIDINE KINASE"/>
    <property type="match status" value="1"/>
</dbReference>
<feature type="transmembrane region" description="Helical" evidence="14">
    <location>
        <begin position="324"/>
        <end position="344"/>
    </location>
</feature>
<evidence type="ECO:0000259" key="15">
    <source>
        <dbReference type="PROSITE" id="PS50109"/>
    </source>
</evidence>
<dbReference type="SMART" id="SM00387">
    <property type="entry name" value="HATPase_c"/>
    <property type="match status" value="1"/>
</dbReference>
<gene>
    <name evidence="18" type="ORF">ACFPOU_11380</name>
</gene>
<evidence type="ECO:0000256" key="1">
    <source>
        <dbReference type="ARBA" id="ARBA00000085"/>
    </source>
</evidence>
<name>A0ABW0PGD0_9BURK</name>
<dbReference type="InterPro" id="IPR003661">
    <property type="entry name" value="HisK_dim/P_dom"/>
</dbReference>
<reference evidence="19" key="1">
    <citation type="journal article" date="2019" name="Int. J. Syst. Evol. Microbiol.">
        <title>The Global Catalogue of Microorganisms (GCM) 10K type strain sequencing project: providing services to taxonomists for standard genome sequencing and annotation.</title>
        <authorList>
            <consortium name="The Broad Institute Genomics Platform"/>
            <consortium name="The Broad Institute Genome Sequencing Center for Infectious Disease"/>
            <person name="Wu L."/>
            <person name="Ma J."/>
        </authorList>
    </citation>
    <scope>NUCLEOTIDE SEQUENCE [LARGE SCALE GENOMIC DNA]</scope>
    <source>
        <strain evidence="19">CCUG 38813</strain>
    </source>
</reference>
<organism evidence="18 19">
    <name type="scientific">Massilia jejuensis</name>
    <dbReference type="NCBI Taxonomy" id="648894"/>
    <lineage>
        <taxon>Bacteria</taxon>
        <taxon>Pseudomonadati</taxon>
        <taxon>Pseudomonadota</taxon>
        <taxon>Betaproteobacteria</taxon>
        <taxon>Burkholderiales</taxon>
        <taxon>Oxalobacteraceae</taxon>
        <taxon>Telluria group</taxon>
        <taxon>Massilia</taxon>
    </lineage>
</organism>
<keyword evidence="5" id="KW-0808">Transferase</keyword>
<evidence type="ECO:0000256" key="7">
    <source>
        <dbReference type="ARBA" id="ARBA00022741"/>
    </source>
</evidence>
<dbReference type="InterPro" id="IPR036890">
    <property type="entry name" value="HATPase_C_sf"/>
</dbReference>
<keyword evidence="10 14" id="KW-1133">Transmembrane helix</keyword>
<dbReference type="EMBL" id="JBHSMS010000036">
    <property type="protein sequence ID" value="MFC5511724.1"/>
    <property type="molecule type" value="Genomic_DNA"/>
</dbReference>
<comment type="caution">
    <text evidence="18">The sequence shown here is derived from an EMBL/GenBank/DDBJ whole genome shotgun (WGS) entry which is preliminary data.</text>
</comment>
<dbReference type="PANTHER" id="PTHR43065">
    <property type="entry name" value="SENSOR HISTIDINE KINASE"/>
    <property type="match status" value="1"/>
</dbReference>
<sequence>MQRPDPDETIPTPGAPAGRGWGPPILAGLVFLLSLLLTWSAWNSARRDAAADLAFQFDYRARALVTTTVRRMAVYEQVLRGARGFMRGSVDIGRREFATYFQSQNLQEHFPGIQALGIARIIPRAQLAAHEAAVRAEGFRGYAVHPAPAGTFATAITRIEPFAGRNLRAFGFDMHSEPVRRAAMQAARDSGAAALSGKVVLVQEGRNAHPGFLMYVPVYRQGASTASVDARRAAIVGWAYAPFRMADLMRGIGGAHAADLQVAIYDGARPEPDALLFHSQDATAWRQPLLRRSLPATISGRPWLVDIASSPAFEARLDTRRPRIIAVTGIGLGFLLSVVVWLLATDRRRALQLARAMTLELRQSYERIDAERMRMDSILQNTYDAFVAVDAAGRVTDWNPRAVQQFGWTREEALGRDVGELLVPREQRVPGQHGFAQFAAAGDGGRGLDAAGRDPAGAPPQGRPLVTGEPAEVMARHRDGRHVPVEIVVAALPAEAGHGASAFLRDITPRREAEAREHLRQQRLDEARMALARSQKLEAVGKLTGGVAHDFNNILHIISANVQLMLKPGTSDDKREKRLRNILDAVERGAKLSSQLLAFARRQPLHPSLVDIGHLLERMDSLLQRAAGEAVQVDLAREGDLWPALVDPNQLENVLLNLVINARDAMGGEGKVRIALDNLAVDSAAAALDPEITPGDYVRIAVSDSGEGMPPEVMERAFEPFFTTKPEGKGTGLGLSMAHGFVRQSGGHIRIASVVGAGTTISIYLPRAAVPADAAAAPVPATY</sequence>
<dbReference type="Gene3D" id="3.30.450.20">
    <property type="entry name" value="PAS domain"/>
    <property type="match status" value="1"/>
</dbReference>
<evidence type="ECO:0000256" key="3">
    <source>
        <dbReference type="ARBA" id="ARBA00012438"/>
    </source>
</evidence>
<evidence type="ECO:0000256" key="13">
    <source>
        <dbReference type="SAM" id="MobiDB-lite"/>
    </source>
</evidence>
<dbReference type="SUPFAM" id="SSF55874">
    <property type="entry name" value="ATPase domain of HSP90 chaperone/DNA topoisomerase II/histidine kinase"/>
    <property type="match status" value="1"/>
</dbReference>
<evidence type="ECO:0000256" key="11">
    <source>
        <dbReference type="ARBA" id="ARBA00023012"/>
    </source>
</evidence>
<dbReference type="PROSITE" id="PS50112">
    <property type="entry name" value="PAS"/>
    <property type="match status" value="1"/>
</dbReference>
<dbReference type="Pfam" id="PF00989">
    <property type="entry name" value="PAS"/>
    <property type="match status" value="1"/>
</dbReference>
<evidence type="ECO:0000313" key="19">
    <source>
        <dbReference type="Proteomes" id="UP001596031"/>
    </source>
</evidence>
<evidence type="ECO:0000256" key="8">
    <source>
        <dbReference type="ARBA" id="ARBA00022777"/>
    </source>
</evidence>
<accession>A0ABW0PGD0</accession>
<dbReference type="Gene3D" id="1.10.287.130">
    <property type="match status" value="1"/>
</dbReference>
<feature type="domain" description="PAS" evidence="16">
    <location>
        <begin position="371"/>
        <end position="427"/>
    </location>
</feature>
<dbReference type="InterPro" id="IPR003594">
    <property type="entry name" value="HATPase_dom"/>
</dbReference>
<feature type="domain" description="CHASE" evidence="17">
    <location>
        <begin position="88"/>
        <end position="306"/>
    </location>
</feature>
<dbReference type="NCBIfam" id="TIGR00229">
    <property type="entry name" value="sensory_box"/>
    <property type="match status" value="1"/>
</dbReference>
<dbReference type="SMART" id="SM01079">
    <property type="entry name" value="CHASE"/>
    <property type="match status" value="1"/>
</dbReference>
<evidence type="ECO:0000256" key="9">
    <source>
        <dbReference type="ARBA" id="ARBA00022840"/>
    </source>
</evidence>
<evidence type="ECO:0000256" key="6">
    <source>
        <dbReference type="ARBA" id="ARBA00022692"/>
    </source>
</evidence>
<dbReference type="EC" id="2.7.13.3" evidence="3"/>
<evidence type="ECO:0000259" key="17">
    <source>
        <dbReference type="PROSITE" id="PS50839"/>
    </source>
</evidence>
<dbReference type="Gene3D" id="3.30.565.10">
    <property type="entry name" value="Histidine kinase-like ATPase, C-terminal domain"/>
    <property type="match status" value="1"/>
</dbReference>
<dbReference type="InterPro" id="IPR006189">
    <property type="entry name" value="CHASE_dom"/>
</dbReference>
<dbReference type="Pfam" id="PF03924">
    <property type="entry name" value="CHASE"/>
    <property type="match status" value="1"/>
</dbReference>
<dbReference type="InterPro" id="IPR042240">
    <property type="entry name" value="CHASE_sf"/>
</dbReference>
<evidence type="ECO:0000256" key="12">
    <source>
        <dbReference type="ARBA" id="ARBA00023136"/>
    </source>
</evidence>
<keyword evidence="6 14" id="KW-0812">Transmembrane</keyword>
<dbReference type="Proteomes" id="UP001596031">
    <property type="component" value="Unassembled WGS sequence"/>
</dbReference>
<dbReference type="SUPFAM" id="SSF47384">
    <property type="entry name" value="Homodimeric domain of signal transducing histidine kinase"/>
    <property type="match status" value="1"/>
</dbReference>
<keyword evidence="4" id="KW-0597">Phosphoprotein</keyword>
<dbReference type="CDD" id="cd00082">
    <property type="entry name" value="HisKA"/>
    <property type="match status" value="1"/>
</dbReference>
<keyword evidence="11" id="KW-0902">Two-component regulatory system</keyword>
<evidence type="ECO:0000256" key="14">
    <source>
        <dbReference type="SAM" id="Phobius"/>
    </source>
</evidence>
<dbReference type="InterPro" id="IPR013767">
    <property type="entry name" value="PAS_fold"/>
</dbReference>
<dbReference type="SMART" id="SM00091">
    <property type="entry name" value="PAS"/>
    <property type="match status" value="1"/>
</dbReference>
<comment type="subcellular location">
    <subcellularLocation>
        <location evidence="2">Membrane</location>
    </subcellularLocation>
</comment>
<dbReference type="InterPro" id="IPR036097">
    <property type="entry name" value="HisK_dim/P_sf"/>
</dbReference>
<dbReference type="PROSITE" id="PS50839">
    <property type="entry name" value="CHASE"/>
    <property type="match status" value="1"/>
</dbReference>